<dbReference type="InterPro" id="IPR007184">
    <property type="entry name" value="Mannoside_phosphorylase"/>
</dbReference>
<dbReference type="KEGG" id="dmm:dnm_065180"/>
<dbReference type="EMBL" id="CP061800">
    <property type="protein sequence ID" value="QTA90457.1"/>
    <property type="molecule type" value="Genomic_DNA"/>
</dbReference>
<dbReference type="PANTHER" id="PTHR34106:SF4">
    <property type="entry name" value="BLL5143 PROTEIN"/>
    <property type="match status" value="1"/>
</dbReference>
<dbReference type="CDD" id="cd18613">
    <property type="entry name" value="GH130"/>
    <property type="match status" value="1"/>
</dbReference>
<evidence type="ECO:0000256" key="3">
    <source>
        <dbReference type="ARBA" id="ARBA00024356"/>
    </source>
</evidence>
<accession>A0A975BRN3</accession>
<evidence type="ECO:0000313" key="4">
    <source>
        <dbReference type="EMBL" id="QTA90457.1"/>
    </source>
</evidence>
<organism evidence="4 5">
    <name type="scientific">Desulfonema magnum</name>
    <dbReference type="NCBI Taxonomy" id="45655"/>
    <lineage>
        <taxon>Bacteria</taxon>
        <taxon>Pseudomonadati</taxon>
        <taxon>Thermodesulfobacteriota</taxon>
        <taxon>Desulfobacteria</taxon>
        <taxon>Desulfobacterales</taxon>
        <taxon>Desulfococcaceae</taxon>
        <taxon>Desulfonema</taxon>
    </lineage>
</organism>
<dbReference type="GO" id="GO:0016757">
    <property type="term" value="F:glycosyltransferase activity"/>
    <property type="evidence" value="ECO:0007669"/>
    <property type="project" value="UniProtKB-KW"/>
</dbReference>
<dbReference type="Pfam" id="PF04041">
    <property type="entry name" value="Glyco_hydro_130"/>
    <property type="match status" value="1"/>
</dbReference>
<dbReference type="SUPFAM" id="SSF75005">
    <property type="entry name" value="Arabinanase/levansucrase/invertase"/>
    <property type="match status" value="1"/>
</dbReference>
<dbReference type="Proteomes" id="UP000663722">
    <property type="component" value="Chromosome"/>
</dbReference>
<keyword evidence="1" id="KW-0328">Glycosyltransferase</keyword>
<comment type="similarity">
    <text evidence="3">Belongs to the glycosyl hydrolase 130 family.</text>
</comment>
<evidence type="ECO:0000256" key="1">
    <source>
        <dbReference type="ARBA" id="ARBA00022676"/>
    </source>
</evidence>
<evidence type="ECO:0000313" key="5">
    <source>
        <dbReference type="Proteomes" id="UP000663722"/>
    </source>
</evidence>
<dbReference type="PANTHER" id="PTHR34106">
    <property type="entry name" value="GLYCOSIDASE"/>
    <property type="match status" value="1"/>
</dbReference>
<dbReference type="AlphaFoldDB" id="A0A975BRN3"/>
<keyword evidence="5" id="KW-1185">Reference proteome</keyword>
<evidence type="ECO:0000256" key="2">
    <source>
        <dbReference type="ARBA" id="ARBA00022679"/>
    </source>
</evidence>
<sequence>MKSLQIKRKRQKFVSDSSRVITKFYGPGGEARMKRIIQRVLSLSDEECEAAVQNVLEDFSDRHLNLESDLLANYQETEYLVETAEELSRKRKLLLGAYFTQEYSIESAALFNPSIVAHPDQTNLEEGSVRCILSFRAIGEGQISSIIFRSGVLDANCNFIMDCVRPFLKTPIVELNPTYDKKDFLTKLKEARVYEDVCARIFEKLPNRFLFNELQESIREVAMAYPSSIAVRETIELIFWVARSDYEASFHHQTDLSERVIFPVARNESNGIEDARFVRFTDDDGDIRYYATYTAFNGHTILPMLLETRDFLRFRMRALSGKPVRDRGLTLFPRKINGKYMMISRYDGENLYLMSSDDIHFWDSVQKLQTPTETWELIQIGNCGPPIETEAGWLLLTHGVGPLRKYCIGVQLLDLNDPSKIIGRSKTPLIMPNEYEREGYLPNVVYTCGAIVHNDKLVIPYAASDTTSGIAVIGLNPLLERLLQ</sequence>
<dbReference type="Gene3D" id="2.115.10.20">
    <property type="entry name" value="Glycosyl hydrolase domain, family 43"/>
    <property type="match status" value="1"/>
</dbReference>
<reference evidence="4" key="1">
    <citation type="journal article" date="2021" name="Microb. Physiol.">
        <title>Proteogenomic Insights into the Physiology of Marine, Sulfate-Reducing, Filamentous Desulfonema limicola and Desulfonema magnum.</title>
        <authorList>
            <person name="Schnaars V."/>
            <person name="Wohlbrand L."/>
            <person name="Scheve S."/>
            <person name="Hinrichs C."/>
            <person name="Reinhardt R."/>
            <person name="Rabus R."/>
        </authorList>
    </citation>
    <scope>NUCLEOTIDE SEQUENCE</scope>
    <source>
        <strain evidence="4">4be13</strain>
    </source>
</reference>
<proteinExistence type="inferred from homology"/>
<dbReference type="InterPro" id="IPR023296">
    <property type="entry name" value="Glyco_hydro_beta-prop_sf"/>
</dbReference>
<dbReference type="RefSeq" id="WP_246556041.1">
    <property type="nucleotide sequence ID" value="NZ_CP061800.1"/>
</dbReference>
<keyword evidence="2" id="KW-0808">Transferase</keyword>
<name>A0A975BRN3_9BACT</name>
<gene>
    <name evidence="4" type="ORF">dnm_065180</name>
</gene>
<protein>
    <submittedName>
        <fullName evidence="4">Mannoside phosphorylase domain-containing protein</fullName>
    </submittedName>
</protein>